<protein>
    <submittedName>
        <fullName evidence="1">Uncharacterized protein</fullName>
    </submittedName>
</protein>
<evidence type="ECO:0000313" key="3">
    <source>
        <dbReference type="Proteomes" id="UP001229955"/>
    </source>
</evidence>
<accession>A0AA49JTT2</accession>
<keyword evidence="3" id="KW-1185">Reference proteome</keyword>
<proteinExistence type="predicted"/>
<organism evidence="1">
    <name type="scientific">Pseudogemmatithrix spongiicola</name>
    <dbReference type="NCBI Taxonomy" id="3062599"/>
    <lineage>
        <taxon>Bacteria</taxon>
        <taxon>Pseudomonadati</taxon>
        <taxon>Gemmatimonadota</taxon>
        <taxon>Gemmatimonadia</taxon>
        <taxon>Gemmatimonadales</taxon>
        <taxon>Gemmatimonadaceae</taxon>
        <taxon>Pseudogemmatithrix</taxon>
    </lineage>
</organism>
<dbReference type="EMBL" id="CP130613">
    <property type="protein sequence ID" value="WKW14706.1"/>
    <property type="molecule type" value="Genomic_DNA"/>
</dbReference>
<reference evidence="1" key="1">
    <citation type="submission" date="2023-07" db="EMBL/GenBank/DDBJ databases">
        <authorList>
            <person name="Haufschild T."/>
            <person name="Kallscheuer N."/>
            <person name="Hammer J."/>
            <person name="Kohn T."/>
            <person name="Kabuu M."/>
            <person name="Jogler M."/>
            <person name="Wohfarth N."/>
            <person name="Heuer A."/>
            <person name="Rohde M."/>
            <person name="van Teeseling M.C.F."/>
            <person name="Jogler C."/>
        </authorList>
    </citation>
    <scope>NUCLEOTIDE SEQUENCE</scope>
    <source>
        <strain evidence="1">Strain 138</strain>
        <strain evidence="2">Strain 318</strain>
    </source>
</reference>
<dbReference type="AlphaFoldDB" id="A0AA49JTT2"/>
<evidence type="ECO:0000313" key="1">
    <source>
        <dbReference type="EMBL" id="WKW11796.1"/>
    </source>
</evidence>
<evidence type="ECO:0000313" key="2">
    <source>
        <dbReference type="EMBL" id="WKW14706.1"/>
    </source>
</evidence>
<dbReference type="RefSeq" id="WP_367887484.1">
    <property type="nucleotide sequence ID" value="NZ_CP130612.1"/>
</dbReference>
<dbReference type="KEGG" id="pspc:Strain318_001062"/>
<dbReference type="Proteomes" id="UP001229955">
    <property type="component" value="Chromosome"/>
</dbReference>
<gene>
    <name evidence="1" type="ORF">Strain138_001062</name>
    <name evidence="2" type="ORF">Strain318_001062</name>
</gene>
<dbReference type="EMBL" id="CP130612">
    <property type="protein sequence ID" value="WKW11796.1"/>
    <property type="molecule type" value="Genomic_DNA"/>
</dbReference>
<accession>A0AA49JZA7</accession>
<sequence length="181" mass="20074">MNAATIIDDPELDGDRDPQSALTLVEAESLGYVSHDQLRTLHQCLGTPEREAQRTRILEIAQARYNLERRRWPVCAIGPLLPGPHGLLIPVEIRGLAKATRVREQLETTEQLRPLARHERQALRALKRNGVRRVGNDSADTAALERARLKRLSKAAKRARAAQAGMARARARQASAQEGAC</sequence>
<name>A0AA49JTT2_9BACT</name>